<dbReference type="AlphaFoldDB" id="A0A8T2RWI0"/>
<feature type="region of interest" description="Disordered" evidence="1">
    <location>
        <begin position="54"/>
        <end position="84"/>
    </location>
</feature>
<organism evidence="2 3">
    <name type="scientific">Ceratopteris richardii</name>
    <name type="common">Triangle waterfern</name>
    <dbReference type="NCBI Taxonomy" id="49495"/>
    <lineage>
        <taxon>Eukaryota</taxon>
        <taxon>Viridiplantae</taxon>
        <taxon>Streptophyta</taxon>
        <taxon>Embryophyta</taxon>
        <taxon>Tracheophyta</taxon>
        <taxon>Polypodiopsida</taxon>
        <taxon>Polypodiidae</taxon>
        <taxon>Polypodiales</taxon>
        <taxon>Pteridineae</taxon>
        <taxon>Pteridaceae</taxon>
        <taxon>Parkerioideae</taxon>
        <taxon>Ceratopteris</taxon>
    </lineage>
</organism>
<evidence type="ECO:0000313" key="2">
    <source>
        <dbReference type="EMBL" id="KAH7299828.1"/>
    </source>
</evidence>
<protein>
    <submittedName>
        <fullName evidence="2">Uncharacterized protein</fullName>
    </submittedName>
</protein>
<dbReference type="Proteomes" id="UP000825935">
    <property type="component" value="Chromosome 24"/>
</dbReference>
<dbReference type="OrthoDB" id="5857966at2759"/>
<name>A0A8T2RWI0_CERRI</name>
<comment type="caution">
    <text evidence="2">The sequence shown here is derived from an EMBL/GenBank/DDBJ whole genome shotgun (WGS) entry which is preliminary data.</text>
</comment>
<dbReference type="OMA" id="RMENFTE"/>
<gene>
    <name evidence="2" type="ORF">KP509_24G031600</name>
</gene>
<reference evidence="2" key="1">
    <citation type="submission" date="2021-08" db="EMBL/GenBank/DDBJ databases">
        <title>WGS assembly of Ceratopteris richardii.</title>
        <authorList>
            <person name="Marchant D.B."/>
            <person name="Chen G."/>
            <person name="Jenkins J."/>
            <person name="Shu S."/>
            <person name="Leebens-Mack J."/>
            <person name="Grimwood J."/>
            <person name="Schmutz J."/>
            <person name="Soltis P."/>
            <person name="Soltis D."/>
            <person name="Chen Z.-H."/>
        </authorList>
    </citation>
    <scope>NUCLEOTIDE SEQUENCE</scope>
    <source>
        <strain evidence="2">Whitten #5841</strain>
        <tissue evidence="2">Leaf</tissue>
    </source>
</reference>
<keyword evidence="3" id="KW-1185">Reference proteome</keyword>
<evidence type="ECO:0000313" key="3">
    <source>
        <dbReference type="Proteomes" id="UP000825935"/>
    </source>
</evidence>
<dbReference type="EMBL" id="CM035429">
    <property type="protein sequence ID" value="KAH7299828.1"/>
    <property type="molecule type" value="Genomic_DNA"/>
</dbReference>
<proteinExistence type="predicted"/>
<evidence type="ECO:0000256" key="1">
    <source>
        <dbReference type="SAM" id="MobiDB-lite"/>
    </source>
</evidence>
<sequence length="96" mass="10374">MKRLITVAFWCIQVDASTRPTMTTVVLMLEEYLQVPDPPLGTTYAAFAYSSGSSMNSVGLHSRAAPEDHIPPPHALSSSSDAKSCAVEMDCMLSPR</sequence>
<accession>A0A8T2RWI0</accession>